<sequence length="467" mass="51812">MAPAHSSSWMQTHRDAFGSRPLYKLCIPNSHDAGTYRLDYGTSGGGKGPVLTQTKSILEQLNIGVRRFDIRPTFANRPGTAEFSWHCGHYTGEAADKIGWQGGSCASIQEVVNQVNEFTKDNAELIILDISHTYAINISNPISSTSRDVNPDEWASLFSTLKGINCLFTVDRVGGDHGKPLQDYLLDEFIGNGKAAVIVPVDEYSNRQELIRHGFWPVHTLEGKPYLSLGGTSVTHTQNNSEAIWSVLLPSGADSVLNLAAKEQQERFPWLLQQLASESLSASSITMDRIENADLLTFCLAVSYYRYYQETGRSEQPVVVYGAALITNANAQEQIQAAIQQGRSISADNQLLTDTWEGIHKSCAVLYSHGGLVKGRWAREGSQLHFGQDVMSVTYGNKEVMNAKLYYRLLKLIEERGTVRVTNQEIVGGDQNDPLVGTRKTCVVVYRRRGAAEKEERHALEFDNMSF</sequence>
<dbReference type="Gene3D" id="3.20.20.190">
    <property type="entry name" value="Phosphatidylinositol (PI) phosphodiesterase"/>
    <property type="match status" value="1"/>
</dbReference>
<dbReference type="InterPro" id="IPR051057">
    <property type="entry name" value="PI-PLC_domain"/>
</dbReference>
<accession>A0A8H4KJU3</accession>
<evidence type="ECO:0000313" key="2">
    <source>
        <dbReference type="Proteomes" id="UP000605986"/>
    </source>
</evidence>
<dbReference type="SUPFAM" id="SSF51695">
    <property type="entry name" value="PLC-like phosphodiesterases"/>
    <property type="match status" value="1"/>
</dbReference>
<gene>
    <name evidence="1" type="ORF">F53441_6344</name>
</gene>
<dbReference type="PANTHER" id="PTHR13593:SF113">
    <property type="entry name" value="SI:DKEY-266F7.9"/>
    <property type="match status" value="1"/>
</dbReference>
<dbReference type="GO" id="GO:0008081">
    <property type="term" value="F:phosphoric diester hydrolase activity"/>
    <property type="evidence" value="ECO:0007669"/>
    <property type="project" value="InterPro"/>
</dbReference>
<dbReference type="Proteomes" id="UP000605986">
    <property type="component" value="Unassembled WGS sequence"/>
</dbReference>
<protein>
    <submittedName>
        <fullName evidence="1">PLC-like phosphodiesterase</fullName>
    </submittedName>
</protein>
<dbReference type="AlphaFoldDB" id="A0A8H4KJU3"/>
<comment type="caution">
    <text evidence="1">The sequence shown here is derived from an EMBL/GenBank/DDBJ whole genome shotgun (WGS) entry which is preliminary data.</text>
</comment>
<evidence type="ECO:0000313" key="1">
    <source>
        <dbReference type="EMBL" id="KAF4450564.1"/>
    </source>
</evidence>
<proteinExistence type="predicted"/>
<dbReference type="InterPro" id="IPR017946">
    <property type="entry name" value="PLC-like_Pdiesterase_TIM-brl"/>
</dbReference>
<dbReference type="OrthoDB" id="1046782at2759"/>
<name>A0A8H4KJU3_9HYPO</name>
<keyword evidence="2" id="KW-1185">Reference proteome</keyword>
<reference evidence="1" key="1">
    <citation type="submission" date="2020-01" db="EMBL/GenBank/DDBJ databases">
        <title>Identification and distribution of gene clusters putatively required for synthesis of sphingolipid metabolism inhibitors in phylogenetically diverse species of the filamentous fungus Fusarium.</title>
        <authorList>
            <person name="Kim H.-S."/>
            <person name="Busman M."/>
            <person name="Brown D.W."/>
            <person name="Divon H."/>
            <person name="Uhlig S."/>
            <person name="Proctor R.H."/>
        </authorList>
    </citation>
    <scope>NUCLEOTIDE SEQUENCE</scope>
    <source>
        <strain evidence="1">NRRL 53441</strain>
    </source>
</reference>
<dbReference type="GO" id="GO:0006629">
    <property type="term" value="P:lipid metabolic process"/>
    <property type="evidence" value="ECO:0007669"/>
    <property type="project" value="InterPro"/>
</dbReference>
<organism evidence="1 2">
    <name type="scientific">Fusarium austroafricanum</name>
    <dbReference type="NCBI Taxonomy" id="2364996"/>
    <lineage>
        <taxon>Eukaryota</taxon>
        <taxon>Fungi</taxon>
        <taxon>Dikarya</taxon>
        <taxon>Ascomycota</taxon>
        <taxon>Pezizomycotina</taxon>
        <taxon>Sordariomycetes</taxon>
        <taxon>Hypocreomycetidae</taxon>
        <taxon>Hypocreales</taxon>
        <taxon>Nectriaceae</taxon>
        <taxon>Fusarium</taxon>
        <taxon>Fusarium concolor species complex</taxon>
    </lineage>
</organism>
<dbReference type="EMBL" id="JAADJG010000245">
    <property type="protein sequence ID" value="KAF4450564.1"/>
    <property type="molecule type" value="Genomic_DNA"/>
</dbReference>
<dbReference type="PANTHER" id="PTHR13593">
    <property type="match status" value="1"/>
</dbReference>